<gene>
    <name evidence="1" type="ORF">CHARACLAT_017969</name>
</gene>
<dbReference type="EMBL" id="JAHUTJ010001542">
    <property type="protein sequence ID" value="MED6264746.1"/>
    <property type="molecule type" value="Genomic_DNA"/>
</dbReference>
<dbReference type="Proteomes" id="UP001352852">
    <property type="component" value="Unassembled WGS sequence"/>
</dbReference>
<organism evidence="1 2">
    <name type="scientific">Characodon lateralis</name>
    <dbReference type="NCBI Taxonomy" id="208331"/>
    <lineage>
        <taxon>Eukaryota</taxon>
        <taxon>Metazoa</taxon>
        <taxon>Chordata</taxon>
        <taxon>Craniata</taxon>
        <taxon>Vertebrata</taxon>
        <taxon>Euteleostomi</taxon>
        <taxon>Actinopterygii</taxon>
        <taxon>Neopterygii</taxon>
        <taxon>Teleostei</taxon>
        <taxon>Neoteleostei</taxon>
        <taxon>Acanthomorphata</taxon>
        <taxon>Ovalentaria</taxon>
        <taxon>Atherinomorphae</taxon>
        <taxon>Cyprinodontiformes</taxon>
        <taxon>Goodeidae</taxon>
        <taxon>Characodon</taxon>
    </lineage>
</organism>
<evidence type="ECO:0000313" key="2">
    <source>
        <dbReference type="Proteomes" id="UP001352852"/>
    </source>
</evidence>
<evidence type="ECO:0008006" key="3">
    <source>
        <dbReference type="Google" id="ProtNLM"/>
    </source>
</evidence>
<sequence length="114" mass="12205">MRHGMEAISLWHCGGVMEAQIALIAAVVAIPQCFLLWLWPQGCDQVGGVHPGLWSGWWSTSRPRCVPPGRDLLPSEFAPSWCGVGGSTVSGTQCCLLCCACGQVLRVVLREALA</sequence>
<comment type="caution">
    <text evidence="1">The sequence shown here is derived from an EMBL/GenBank/DDBJ whole genome shotgun (WGS) entry which is preliminary data.</text>
</comment>
<keyword evidence="2" id="KW-1185">Reference proteome</keyword>
<reference evidence="1 2" key="1">
    <citation type="submission" date="2021-06" db="EMBL/GenBank/DDBJ databases">
        <authorList>
            <person name="Palmer J.M."/>
        </authorList>
    </citation>
    <scope>NUCLEOTIDE SEQUENCE [LARGE SCALE GENOMIC DNA]</scope>
    <source>
        <strain evidence="1 2">CL_MEX2019</strain>
        <tissue evidence="1">Muscle</tissue>
    </source>
</reference>
<evidence type="ECO:0000313" key="1">
    <source>
        <dbReference type="EMBL" id="MED6264746.1"/>
    </source>
</evidence>
<proteinExistence type="predicted"/>
<name>A0ABU7CPP2_9TELE</name>
<accession>A0ABU7CPP2</accession>
<protein>
    <recommendedName>
        <fullName evidence="3">Secreted protein</fullName>
    </recommendedName>
</protein>